<protein>
    <recommendedName>
        <fullName evidence="3">ZAD domain-containing protein</fullName>
    </recommendedName>
</protein>
<dbReference type="OrthoDB" id="427030at2759"/>
<keyword evidence="1" id="KW-0479">Metal-binding</keyword>
<feature type="binding site" evidence="1">
    <location>
        <position position="10"/>
    </location>
    <ligand>
        <name>Zn(2+)</name>
        <dbReference type="ChEBI" id="CHEBI:29105"/>
    </ligand>
</feature>
<dbReference type="SMART" id="SM00868">
    <property type="entry name" value="zf-AD"/>
    <property type="match status" value="1"/>
</dbReference>
<dbReference type="EMBL" id="GAMC01010040">
    <property type="protein sequence ID" value="JAB96515.1"/>
    <property type="molecule type" value="mRNA"/>
</dbReference>
<organism evidence="4">
    <name type="scientific">Ceratitis capitata</name>
    <name type="common">Mediterranean fruit fly</name>
    <name type="synonym">Tephritis capitata</name>
    <dbReference type="NCBI Taxonomy" id="7213"/>
    <lineage>
        <taxon>Eukaryota</taxon>
        <taxon>Metazoa</taxon>
        <taxon>Ecdysozoa</taxon>
        <taxon>Arthropoda</taxon>
        <taxon>Hexapoda</taxon>
        <taxon>Insecta</taxon>
        <taxon>Pterygota</taxon>
        <taxon>Neoptera</taxon>
        <taxon>Endopterygota</taxon>
        <taxon>Diptera</taxon>
        <taxon>Brachycera</taxon>
        <taxon>Muscomorpha</taxon>
        <taxon>Tephritoidea</taxon>
        <taxon>Tephritidae</taxon>
        <taxon>Ceratitis</taxon>
        <taxon>Ceratitis</taxon>
    </lineage>
</organism>
<dbReference type="AlphaFoldDB" id="W8B5W0"/>
<feature type="binding site" evidence="1">
    <location>
        <position position="58"/>
    </location>
    <ligand>
        <name>Zn(2+)</name>
        <dbReference type="ChEBI" id="CHEBI:29105"/>
    </ligand>
</feature>
<dbReference type="PROSITE" id="PS51915">
    <property type="entry name" value="ZAD"/>
    <property type="match status" value="1"/>
</dbReference>
<dbReference type="SUPFAM" id="SSF57716">
    <property type="entry name" value="Glucocorticoid receptor-like (DNA-binding domain)"/>
    <property type="match status" value="1"/>
</dbReference>
<evidence type="ECO:0000256" key="2">
    <source>
        <dbReference type="SAM" id="MobiDB-lite"/>
    </source>
</evidence>
<dbReference type="InterPro" id="IPR012934">
    <property type="entry name" value="Znf_AD"/>
</dbReference>
<feature type="region of interest" description="Disordered" evidence="2">
    <location>
        <begin position="151"/>
        <end position="173"/>
    </location>
</feature>
<evidence type="ECO:0000259" key="3">
    <source>
        <dbReference type="PROSITE" id="PS51915"/>
    </source>
</evidence>
<evidence type="ECO:0000256" key="1">
    <source>
        <dbReference type="PROSITE-ProRule" id="PRU01263"/>
    </source>
</evidence>
<reference evidence="4" key="2">
    <citation type="journal article" date="2014" name="BMC Genomics">
        <title>A genomic perspective to assessing quality of mass-reared SIT flies used in Mediterranean fruit fly (Ceratitis capitata) eradication in California.</title>
        <authorList>
            <person name="Calla B."/>
            <person name="Hall B."/>
            <person name="Hou S."/>
            <person name="Geib S.M."/>
        </authorList>
    </citation>
    <scope>NUCLEOTIDE SEQUENCE</scope>
</reference>
<name>W8B5W0_CERCA</name>
<proteinExistence type="evidence at transcript level"/>
<sequence>MGCSVYCRTCAVPPRAEAEGMINIFANTKIITLLSTLKEWQLDIMQDDGLSQCICKTCEVALIKIDKFRLQAMRAKEYLQTRLHSLETSIATYGEVINDNENDLHDKTKSDGVKEPYVEEAIESSFQSEITVTQVEKKTVNAANVNESLSNIEQPNIDESGLSAVNEETDHTN</sequence>
<feature type="domain" description="ZAD" evidence="3">
    <location>
        <begin position="5"/>
        <end position="82"/>
    </location>
</feature>
<feature type="binding site" evidence="1">
    <location>
        <position position="55"/>
    </location>
    <ligand>
        <name>Zn(2+)</name>
        <dbReference type="ChEBI" id="CHEBI:29105"/>
    </ligand>
</feature>
<reference evidence="4" key="1">
    <citation type="submission" date="2013-07" db="EMBL/GenBank/DDBJ databases">
        <authorList>
            <person name="Geib S."/>
        </authorList>
    </citation>
    <scope>NUCLEOTIDE SEQUENCE</scope>
</reference>
<dbReference type="GO" id="GO:0008270">
    <property type="term" value="F:zinc ion binding"/>
    <property type="evidence" value="ECO:0007669"/>
    <property type="project" value="UniProtKB-UniRule"/>
</dbReference>
<feature type="binding site" evidence="1">
    <location>
        <position position="7"/>
    </location>
    <ligand>
        <name>Zn(2+)</name>
        <dbReference type="ChEBI" id="CHEBI:29105"/>
    </ligand>
</feature>
<evidence type="ECO:0000313" key="4">
    <source>
        <dbReference type="EMBL" id="JAB96515.1"/>
    </source>
</evidence>
<keyword evidence="1" id="KW-0862">Zinc</keyword>
<dbReference type="Pfam" id="PF07776">
    <property type="entry name" value="zf-AD"/>
    <property type="match status" value="1"/>
</dbReference>
<accession>W8B5W0</accession>
<dbReference type="GO" id="GO:0005634">
    <property type="term" value="C:nucleus"/>
    <property type="evidence" value="ECO:0007669"/>
    <property type="project" value="InterPro"/>
</dbReference>
<dbReference type="Gene3D" id="3.40.1800.20">
    <property type="match status" value="1"/>
</dbReference>
<keyword evidence="1" id="KW-0863">Zinc-finger</keyword>